<dbReference type="PANTHER" id="PTHR37512:SF1">
    <property type="entry name" value="NADR_TTD14 AAA DOMAIN-CONTAINING PROTEIN"/>
    <property type="match status" value="1"/>
</dbReference>
<feature type="domain" description="NadR/Ttd14 AAA" evidence="2">
    <location>
        <begin position="163"/>
        <end position="313"/>
    </location>
</feature>
<dbReference type="Proteomes" id="UP000190449">
    <property type="component" value="Unassembled WGS sequence"/>
</dbReference>
<dbReference type="InterPro" id="IPR027417">
    <property type="entry name" value="P-loop_NTPase"/>
</dbReference>
<dbReference type="InterPro" id="IPR052735">
    <property type="entry name" value="NAD_biosynth-regulator"/>
</dbReference>
<dbReference type="Gene3D" id="3.40.50.620">
    <property type="entry name" value="HUPs"/>
    <property type="match status" value="1"/>
</dbReference>
<dbReference type="EMBL" id="FUWU01000081">
    <property type="protein sequence ID" value="SKA17358.1"/>
    <property type="molecule type" value="Genomic_DNA"/>
</dbReference>
<dbReference type="SUPFAM" id="SSF52374">
    <property type="entry name" value="Nucleotidylyl transferase"/>
    <property type="match status" value="1"/>
</dbReference>
<organism evidence="3 4">
    <name type="scientific">Fibrobacter intestinalis</name>
    <dbReference type="NCBI Taxonomy" id="28122"/>
    <lineage>
        <taxon>Bacteria</taxon>
        <taxon>Pseudomonadati</taxon>
        <taxon>Fibrobacterota</taxon>
        <taxon>Fibrobacteria</taxon>
        <taxon>Fibrobacterales</taxon>
        <taxon>Fibrobacteraceae</taxon>
        <taxon>Fibrobacter</taxon>
    </lineage>
</organism>
<dbReference type="SUPFAM" id="SSF52540">
    <property type="entry name" value="P-loop containing nucleoside triphosphate hydrolases"/>
    <property type="match status" value="1"/>
</dbReference>
<dbReference type="Pfam" id="PF13521">
    <property type="entry name" value="AAA_28"/>
    <property type="match status" value="1"/>
</dbReference>
<evidence type="ECO:0000259" key="1">
    <source>
        <dbReference type="Pfam" id="PF01467"/>
    </source>
</evidence>
<evidence type="ECO:0000259" key="2">
    <source>
        <dbReference type="Pfam" id="PF13521"/>
    </source>
</evidence>
<reference evidence="3 4" key="1">
    <citation type="submission" date="2017-02" db="EMBL/GenBank/DDBJ databases">
        <authorList>
            <person name="Peterson S.W."/>
        </authorList>
    </citation>
    <scope>NUCLEOTIDE SEQUENCE [LARGE SCALE GENOMIC DNA]</scope>
    <source>
        <strain evidence="3 4">ATCC 43854</strain>
    </source>
</reference>
<evidence type="ECO:0000313" key="4">
    <source>
        <dbReference type="Proteomes" id="UP000190449"/>
    </source>
</evidence>
<dbReference type="AlphaFoldDB" id="A0A1T4RNM9"/>
<name>A0A1T4RNM9_9BACT</name>
<dbReference type="InterPro" id="IPR004821">
    <property type="entry name" value="Cyt_trans-like"/>
</dbReference>
<dbReference type="InterPro" id="IPR038727">
    <property type="entry name" value="NadR/Ttd14_AAA_dom"/>
</dbReference>
<feature type="domain" description="Cytidyltransferase-like" evidence="1">
    <location>
        <begin position="8"/>
        <end position="55"/>
    </location>
</feature>
<sequence length="404" mass="46428">MSKYKVGMFGGTFDPLHKGHLHVIERARAVCENLYLVLSYSRCRDRIPVELRYRWLRGTLEDMGSRASVILLEDGLKTKNSSWEEWKKGRDYVMKQIGAPVDVVFAGSDYLGANIYERLYSCPVEYVGREETDNISSTAIQKFPLGTGWNAIAPRFREWYRKRVLIAGVESTGKTTLTEFLAKHYKTRRQLELGREICESCYGETRMLPADYIKILHRHAAAEERMFERAEGKVVFTDTDAIATLWFAKLAPFFDKEIKTIERLAWATIYANKYDLILFLEPTVPFVQDGWRKEISKRERMANSEKLKQMYLDGYKGICPIVFIDEVSYKDRERAASLPGGKIAGIRQLVESGYSTLADSFCRSVGLLKKCQLPDIARVRSVVRGQLINKVSLLLKEESEYLCL</sequence>
<protein>
    <submittedName>
        <fullName evidence="3">HTH-type transcriptional regulator, transcriptional repressor of NAD biosynthesis genes</fullName>
    </submittedName>
</protein>
<dbReference type="Pfam" id="PF01467">
    <property type="entry name" value="CTP_transf_like"/>
    <property type="match status" value="1"/>
</dbReference>
<dbReference type="RefSeq" id="WP_078777434.1">
    <property type="nucleotide sequence ID" value="NZ_FUWU01000081.1"/>
</dbReference>
<evidence type="ECO:0000313" key="3">
    <source>
        <dbReference type="EMBL" id="SKA17358.1"/>
    </source>
</evidence>
<dbReference type="Gene3D" id="3.40.50.300">
    <property type="entry name" value="P-loop containing nucleotide triphosphate hydrolases"/>
    <property type="match status" value="1"/>
</dbReference>
<dbReference type="InterPro" id="IPR014729">
    <property type="entry name" value="Rossmann-like_a/b/a_fold"/>
</dbReference>
<accession>A0A1T4RNM9</accession>
<gene>
    <name evidence="3" type="ORF">SAMN02745108_02782</name>
</gene>
<dbReference type="PANTHER" id="PTHR37512">
    <property type="entry name" value="TRIFUNCTIONAL NAD BIOSYNTHESIS/REGULATOR PROTEIN NADR"/>
    <property type="match status" value="1"/>
</dbReference>
<dbReference type="GO" id="GO:0003824">
    <property type="term" value="F:catalytic activity"/>
    <property type="evidence" value="ECO:0007669"/>
    <property type="project" value="InterPro"/>
</dbReference>
<dbReference type="STRING" id="28122.SAMN02745108_02782"/>
<proteinExistence type="predicted"/>
<dbReference type="NCBIfam" id="TIGR00125">
    <property type="entry name" value="cyt_tran_rel"/>
    <property type="match status" value="1"/>
</dbReference>